<dbReference type="Gene3D" id="3.30.70.1950">
    <property type="match status" value="1"/>
</dbReference>
<proteinExistence type="inferred from homology"/>
<dbReference type="EMBL" id="JBHSGD010000004">
    <property type="protein sequence ID" value="MFC4651973.1"/>
    <property type="molecule type" value="Genomic_DNA"/>
</dbReference>
<reference evidence="3" key="1">
    <citation type="journal article" date="2019" name="Int. J. Syst. Evol. Microbiol.">
        <title>The Global Catalogue of Microorganisms (GCM) 10K type strain sequencing project: providing services to taxonomists for standard genome sequencing and annotation.</title>
        <authorList>
            <consortium name="The Broad Institute Genomics Platform"/>
            <consortium name="The Broad Institute Genome Sequencing Center for Infectious Disease"/>
            <person name="Wu L."/>
            <person name="Ma J."/>
        </authorList>
    </citation>
    <scope>NUCLEOTIDE SEQUENCE [LARGE SCALE GENOMIC DNA]</scope>
    <source>
        <strain evidence="3">CCUG 63287</strain>
    </source>
</reference>
<protein>
    <submittedName>
        <fullName evidence="2">Adaptor protein MecA</fullName>
    </submittedName>
</protein>
<dbReference type="InterPro" id="IPR008681">
    <property type="entry name" value="Neg-reg_MecA"/>
</dbReference>
<dbReference type="InterPro" id="IPR038471">
    <property type="entry name" value="MecA_C_sf"/>
</dbReference>
<dbReference type="PANTHER" id="PTHR39161">
    <property type="entry name" value="ADAPTER PROTEIN MECA"/>
    <property type="match status" value="1"/>
</dbReference>
<sequence length="236" mass="27389">MKLEDVNDNTIKISLTFEDLTEHDVKISDFFSNQEVIEQLFYELVDELGLEERFNNTGLLTFQVQPFSKGIHLIVSEETAEGLDFDENGIPEDPEEFEKLMTGFYDKLNEIGENMAAERGMKDFKPGLGLPGKKSRKKEPEPDYVNYSIHYDDISLALLAVKNIQFDDEASEFYRYEGEFYIVVLDNQKKRGKMHVESTRARMMEYGEETKLSREFLQEHGECLIATRALDVLRKI</sequence>
<dbReference type="PANTHER" id="PTHR39161:SF1">
    <property type="entry name" value="ADAPTER PROTEIN MECA 1"/>
    <property type="match status" value="1"/>
</dbReference>
<comment type="similarity">
    <text evidence="1">Belongs to the MecA family.</text>
</comment>
<dbReference type="PIRSF" id="PIRSF029008">
    <property type="entry name" value="MecA"/>
    <property type="match status" value="1"/>
</dbReference>
<keyword evidence="3" id="KW-1185">Reference proteome</keyword>
<dbReference type="RefSeq" id="WP_213533636.1">
    <property type="nucleotide sequence ID" value="NZ_BOVQ01000002.1"/>
</dbReference>
<dbReference type="Proteomes" id="UP001595987">
    <property type="component" value="Unassembled WGS sequence"/>
</dbReference>
<name>A0ABV9JAZ9_9LACT</name>
<organism evidence="2 3">
    <name type="scientific">Lactococcus nasutitermitis</name>
    <dbReference type="NCBI Taxonomy" id="1652957"/>
    <lineage>
        <taxon>Bacteria</taxon>
        <taxon>Bacillati</taxon>
        <taxon>Bacillota</taxon>
        <taxon>Bacilli</taxon>
        <taxon>Lactobacillales</taxon>
        <taxon>Streptococcaceae</taxon>
        <taxon>Lactococcus</taxon>
    </lineage>
</organism>
<accession>A0ABV9JAZ9</accession>
<dbReference type="Pfam" id="PF05389">
    <property type="entry name" value="MecA"/>
    <property type="match status" value="1"/>
</dbReference>
<comment type="caution">
    <text evidence="2">The sequence shown here is derived from an EMBL/GenBank/DDBJ whole genome shotgun (WGS) entry which is preliminary data.</text>
</comment>
<gene>
    <name evidence="2" type="ORF">ACFO26_03555</name>
</gene>
<evidence type="ECO:0000256" key="1">
    <source>
        <dbReference type="ARBA" id="ARBA00005397"/>
    </source>
</evidence>
<evidence type="ECO:0000313" key="2">
    <source>
        <dbReference type="EMBL" id="MFC4651973.1"/>
    </source>
</evidence>
<evidence type="ECO:0000313" key="3">
    <source>
        <dbReference type="Proteomes" id="UP001595987"/>
    </source>
</evidence>